<reference evidence="2" key="1">
    <citation type="journal article" date="2023" name="Front. Plant Sci.">
        <title>Chromosomal-level genome assembly of Melastoma candidum provides insights into trichome evolution.</title>
        <authorList>
            <person name="Zhong Y."/>
            <person name="Wu W."/>
            <person name="Sun C."/>
            <person name="Zou P."/>
            <person name="Liu Y."/>
            <person name="Dai S."/>
            <person name="Zhou R."/>
        </authorList>
    </citation>
    <scope>NUCLEOTIDE SEQUENCE [LARGE SCALE GENOMIC DNA]</scope>
</reference>
<name>A0ACB9NVI0_9MYRT</name>
<dbReference type="EMBL" id="CM042886">
    <property type="protein sequence ID" value="KAI4340675.1"/>
    <property type="molecule type" value="Genomic_DNA"/>
</dbReference>
<proteinExistence type="predicted"/>
<evidence type="ECO:0000313" key="2">
    <source>
        <dbReference type="Proteomes" id="UP001057402"/>
    </source>
</evidence>
<evidence type="ECO:0000313" key="1">
    <source>
        <dbReference type="EMBL" id="KAI4340675.1"/>
    </source>
</evidence>
<accession>A0ACB9NVI0</accession>
<dbReference type="Proteomes" id="UP001057402">
    <property type="component" value="Chromosome 7"/>
</dbReference>
<organism evidence="1 2">
    <name type="scientific">Melastoma candidum</name>
    <dbReference type="NCBI Taxonomy" id="119954"/>
    <lineage>
        <taxon>Eukaryota</taxon>
        <taxon>Viridiplantae</taxon>
        <taxon>Streptophyta</taxon>
        <taxon>Embryophyta</taxon>
        <taxon>Tracheophyta</taxon>
        <taxon>Spermatophyta</taxon>
        <taxon>Magnoliopsida</taxon>
        <taxon>eudicotyledons</taxon>
        <taxon>Gunneridae</taxon>
        <taxon>Pentapetalae</taxon>
        <taxon>rosids</taxon>
        <taxon>malvids</taxon>
        <taxon>Myrtales</taxon>
        <taxon>Melastomataceae</taxon>
        <taxon>Melastomatoideae</taxon>
        <taxon>Melastomateae</taxon>
        <taxon>Melastoma</taxon>
    </lineage>
</organism>
<keyword evidence="2" id="KW-1185">Reference proteome</keyword>
<sequence length="806" mass="92549">MYNGIGLQTPRGSGTNGYIQTNKFFVKPKTGRVADSTRGFEGDQGTAGVTRKPNKEILEHDRKRQIELKLVVLEDKLSDQGYTEAEIAEKLREARETLEAAAASEASGGPAAILGTDKKISDTQTHQIAARKEKQMETFRAALGIDLTKQSLEEGEYDPKDSHKGSQVERREHAFLDRGYSSKKQQEDKSKLEEDENIGSRVARKKKEKEKTRHGRKERIDDDSSGTEDSKEKERVVVKKRERQDSESEEKVSRRPRKSKSKRSRKYESDGSDLSSDSEKYERRHSRKDSKKDKKSRRRHDSDDDASDEPSLRKKRGDPRDGDKDNDSEEEPEVDPELVRRNDQPMIPSGWKTRDLNRKQDSDDDSEFDRDKHLRTSRRQDSDDDRDKDMRTSRRQDNDNDRGKYMRASMRLDSDDDRDKYKRTSRRLDSDDDRDKYKTTSRRLDSDDDRDKYKRTSRRHDIDDDCDKYKRTSMRHDVDDGRDKYKRTSRRHDIDDDRVEYKRGRRHDSDDDRVEYKRGRRLDSEDDSDSEKSNKHGSGRYSQRDAEHQGTRDEDGDDGLTDSKMGSQYPAPLTVPPPPLQRNSTKRNYSRIPDNYRSLSEVSDALRASQLESVNLIIRMIKMSLASAGMMHFAMDSSKSSSDIEQLFPMTIDAIVRASEFPLSIVLVGVGGGPWDMMREFDDNIPACSCDNFQFVNFTGIMSKNADPSRKEAEFALAALMEIPSQYLATVNLNLQGFQQRETAKPVDSSPTSSYQDDSLVCPICLGVPKDLAFGCGHQTCSQCGESLTLCPIRRCHIMTKIKLYL</sequence>
<comment type="caution">
    <text evidence="1">The sequence shown here is derived from an EMBL/GenBank/DDBJ whole genome shotgun (WGS) entry which is preliminary data.</text>
</comment>
<protein>
    <submittedName>
        <fullName evidence="1">Uncharacterized protein</fullName>
    </submittedName>
</protein>
<gene>
    <name evidence="1" type="ORF">MLD38_025485</name>
</gene>